<comment type="caution">
    <text evidence="1">The sequence shown here is derived from an EMBL/GenBank/DDBJ whole genome shotgun (WGS) entry which is preliminary data.</text>
</comment>
<evidence type="ECO:0000313" key="1">
    <source>
        <dbReference type="EMBL" id="ETW96483.1"/>
    </source>
</evidence>
<accession>W4LEF0</accession>
<reference evidence="1 2" key="1">
    <citation type="journal article" date="2014" name="Nature">
        <title>An environmental bacterial taxon with a large and distinct metabolic repertoire.</title>
        <authorList>
            <person name="Wilson M.C."/>
            <person name="Mori T."/>
            <person name="Ruckert C."/>
            <person name="Uria A.R."/>
            <person name="Helf M.J."/>
            <person name="Takada K."/>
            <person name="Gernert C."/>
            <person name="Steffens U.A."/>
            <person name="Heycke N."/>
            <person name="Schmitt S."/>
            <person name="Rinke C."/>
            <person name="Helfrich E.J."/>
            <person name="Brachmann A.O."/>
            <person name="Gurgui C."/>
            <person name="Wakimoto T."/>
            <person name="Kracht M."/>
            <person name="Crusemann M."/>
            <person name="Hentschel U."/>
            <person name="Abe I."/>
            <person name="Matsunaga S."/>
            <person name="Kalinowski J."/>
            <person name="Takeyama H."/>
            <person name="Piel J."/>
        </authorList>
    </citation>
    <scope>NUCLEOTIDE SEQUENCE [LARGE SCALE GENOMIC DNA]</scope>
    <source>
        <strain evidence="2">TSY2</strain>
    </source>
</reference>
<dbReference type="AlphaFoldDB" id="W4LEF0"/>
<protein>
    <recommendedName>
        <fullName evidence="3">CopG family transcriptional regulator</fullName>
    </recommendedName>
</protein>
<dbReference type="HOGENOM" id="CLU_191297_0_0_7"/>
<organism evidence="1 2">
    <name type="scientific">Candidatus Entotheonella gemina</name>
    <dbReference type="NCBI Taxonomy" id="1429439"/>
    <lineage>
        <taxon>Bacteria</taxon>
        <taxon>Pseudomonadati</taxon>
        <taxon>Nitrospinota/Tectimicrobiota group</taxon>
        <taxon>Candidatus Tectimicrobiota</taxon>
        <taxon>Candidatus Entotheonellia</taxon>
        <taxon>Candidatus Entotheonellales</taxon>
        <taxon>Candidatus Entotheonellaceae</taxon>
        <taxon>Candidatus Entotheonella</taxon>
    </lineage>
</organism>
<dbReference type="Proteomes" id="UP000019140">
    <property type="component" value="Unassembled WGS sequence"/>
</dbReference>
<keyword evidence="2" id="KW-1185">Reference proteome</keyword>
<proteinExistence type="predicted"/>
<dbReference type="EMBL" id="AZHX01002176">
    <property type="protein sequence ID" value="ETW96483.1"/>
    <property type="molecule type" value="Genomic_DNA"/>
</dbReference>
<evidence type="ECO:0008006" key="3">
    <source>
        <dbReference type="Google" id="ProtNLM"/>
    </source>
</evidence>
<evidence type="ECO:0000313" key="2">
    <source>
        <dbReference type="Proteomes" id="UP000019140"/>
    </source>
</evidence>
<sequence>MSEKSTKYPNAEEIEELAERAERGEDVSAHFTNRHEAKQRVNIDFPLALLRQIDAECQRVGVTRQAWIKMVCDERLRQVLVHTPTR</sequence>
<name>W4LEF0_9BACT</name>
<gene>
    <name evidence="1" type="ORF">ETSY2_46320</name>
</gene>